<protein>
    <submittedName>
        <fullName evidence="1">Uncharacterized protein</fullName>
    </submittedName>
</protein>
<sequence>MRELALDYALAQNEPAEIKAAKQCLEKGRCTVLTRDYDPLTVINEEIQPIKISQRAWIVRKITVDRKCLTQQTQAKTPP</sequence>
<organism evidence="1 2">
    <name type="scientific">Pyrobaculum islandicum (strain DSM 4184 / JCM 9189 / GEO3)</name>
    <dbReference type="NCBI Taxonomy" id="384616"/>
    <lineage>
        <taxon>Archaea</taxon>
        <taxon>Thermoproteota</taxon>
        <taxon>Thermoprotei</taxon>
        <taxon>Thermoproteales</taxon>
        <taxon>Thermoproteaceae</taxon>
        <taxon>Pyrobaculum</taxon>
    </lineage>
</organism>
<dbReference type="KEGG" id="pis:Pisl_1550"/>
<reference evidence="1" key="1">
    <citation type="submission" date="2006-12" db="EMBL/GenBank/DDBJ databases">
        <title>Complete sequence of Pyrobaculum islandicum DSM 4184.</title>
        <authorList>
            <person name="Copeland A."/>
            <person name="Lucas S."/>
            <person name="Lapidus A."/>
            <person name="Barry K."/>
            <person name="Detter J.C."/>
            <person name="Glavina del Rio T."/>
            <person name="Dalin E."/>
            <person name="Tice H."/>
            <person name="Pitluck S."/>
            <person name="Meincke L."/>
            <person name="Brettin T."/>
            <person name="Bruce D."/>
            <person name="Han C."/>
            <person name="Tapia R."/>
            <person name="Gilna P."/>
            <person name="Schmutz J."/>
            <person name="Larimer F."/>
            <person name="Land M."/>
            <person name="Hauser L."/>
            <person name="Kyrpides N."/>
            <person name="Mikhailova N."/>
            <person name="Cozen A.E."/>
            <person name="Fitz-Gibbon S.T."/>
            <person name="House C.H."/>
            <person name="Saltikov C."/>
            <person name="Lowe T."/>
            <person name="Richardson P."/>
        </authorList>
    </citation>
    <scope>NUCLEOTIDE SEQUENCE [LARGE SCALE GENOMIC DNA]</scope>
    <source>
        <strain evidence="1">DSM 4184</strain>
    </source>
</reference>
<name>A1RUS3_PYRIL</name>
<dbReference type="GeneID" id="71810767"/>
<gene>
    <name evidence="1" type="ordered locus">Pisl_1550</name>
</gene>
<dbReference type="EMBL" id="CP000504">
    <property type="protein sequence ID" value="ABL88705.1"/>
    <property type="molecule type" value="Genomic_DNA"/>
</dbReference>
<evidence type="ECO:0000313" key="2">
    <source>
        <dbReference type="Proteomes" id="UP000002595"/>
    </source>
</evidence>
<dbReference type="STRING" id="384616.Pisl_1550"/>
<dbReference type="Proteomes" id="UP000002595">
    <property type="component" value="Chromosome"/>
</dbReference>
<dbReference type="AlphaFoldDB" id="A1RUS3"/>
<proteinExistence type="predicted"/>
<dbReference type="HOGENOM" id="CLU_2597890_0_0_2"/>
<keyword evidence="2" id="KW-1185">Reference proteome</keyword>
<evidence type="ECO:0000313" key="1">
    <source>
        <dbReference type="EMBL" id="ABL88705.1"/>
    </source>
</evidence>
<dbReference type="RefSeq" id="WP_011763280.1">
    <property type="nucleotide sequence ID" value="NC_008701.1"/>
</dbReference>
<accession>A1RUS3</accession>
<dbReference type="eggNOG" id="arCOG05501">
    <property type="taxonomic scope" value="Archaea"/>
</dbReference>